<dbReference type="RefSeq" id="WP_087483671.1">
    <property type="nucleotide sequence ID" value="NZ_FXXB01000004.1"/>
</dbReference>
<feature type="compositionally biased region" description="Low complexity" evidence="1">
    <location>
        <begin position="81"/>
        <end position="90"/>
    </location>
</feature>
<gene>
    <name evidence="3" type="ORF">K8V81_09665</name>
</gene>
<reference evidence="3" key="2">
    <citation type="submission" date="2021-09" db="EMBL/GenBank/DDBJ databases">
        <authorList>
            <person name="Gilroy R."/>
        </authorList>
    </citation>
    <scope>NUCLEOTIDE SEQUENCE</scope>
    <source>
        <strain evidence="3">ChiGjej5B5-22894</strain>
    </source>
</reference>
<keyword evidence="2" id="KW-0812">Transmembrane</keyword>
<evidence type="ECO:0000313" key="4">
    <source>
        <dbReference type="Proteomes" id="UP000742460"/>
    </source>
</evidence>
<evidence type="ECO:0000256" key="1">
    <source>
        <dbReference type="SAM" id="MobiDB-lite"/>
    </source>
</evidence>
<feature type="region of interest" description="Disordered" evidence="1">
    <location>
        <begin position="77"/>
        <end position="96"/>
    </location>
</feature>
<reference evidence="3" key="1">
    <citation type="journal article" date="2021" name="PeerJ">
        <title>Extensive microbial diversity within the chicken gut microbiome revealed by metagenomics and culture.</title>
        <authorList>
            <person name="Gilroy R."/>
            <person name="Ravi A."/>
            <person name="Getino M."/>
            <person name="Pursley I."/>
            <person name="Horton D.L."/>
            <person name="Alikhan N.F."/>
            <person name="Baker D."/>
            <person name="Gharbi K."/>
            <person name="Hall N."/>
            <person name="Watson M."/>
            <person name="Adriaenssens E.M."/>
            <person name="Foster-Nyarko E."/>
            <person name="Jarju S."/>
            <person name="Secka A."/>
            <person name="Antonio M."/>
            <person name="Oren A."/>
            <person name="Chaudhuri R.R."/>
            <person name="La Ragione R."/>
            <person name="Hildebrand F."/>
            <person name="Pallen M.J."/>
        </authorList>
    </citation>
    <scope>NUCLEOTIDE SEQUENCE</scope>
    <source>
        <strain evidence="3">ChiGjej5B5-22894</strain>
    </source>
</reference>
<feature type="transmembrane region" description="Helical" evidence="2">
    <location>
        <begin position="37"/>
        <end position="68"/>
    </location>
</feature>
<comment type="caution">
    <text evidence="3">The sequence shown here is derived from an EMBL/GenBank/DDBJ whole genome shotgun (WGS) entry which is preliminary data.</text>
</comment>
<proteinExistence type="predicted"/>
<accession>A0A921MXX2</accession>
<dbReference type="EMBL" id="DYUE01000223">
    <property type="protein sequence ID" value="HJG91976.1"/>
    <property type="molecule type" value="Genomic_DNA"/>
</dbReference>
<name>A0A921MXX2_9MICO</name>
<protein>
    <submittedName>
        <fullName evidence="3">Uncharacterized protein</fullName>
    </submittedName>
</protein>
<keyword evidence="2" id="KW-1133">Transmembrane helix</keyword>
<keyword evidence="2" id="KW-0472">Membrane</keyword>
<evidence type="ECO:0000256" key="2">
    <source>
        <dbReference type="SAM" id="Phobius"/>
    </source>
</evidence>
<sequence length="96" mass="10568">MLRILTFVAIGALLLLRLARTRFGARLLGVPLRVLEIVFLVALLLAGVLAVVFEQWILLAVVVVLLVISGIEELRRRGSRSVRAVSGQSSPRPRSR</sequence>
<organism evidence="3 4">
    <name type="scientific">Brachybacterium massiliense</name>
    <dbReference type="NCBI Taxonomy" id="1755098"/>
    <lineage>
        <taxon>Bacteria</taxon>
        <taxon>Bacillati</taxon>
        <taxon>Actinomycetota</taxon>
        <taxon>Actinomycetes</taxon>
        <taxon>Micrococcales</taxon>
        <taxon>Dermabacteraceae</taxon>
        <taxon>Brachybacterium</taxon>
    </lineage>
</organism>
<dbReference type="AlphaFoldDB" id="A0A921MXX2"/>
<dbReference type="Proteomes" id="UP000742460">
    <property type="component" value="Unassembled WGS sequence"/>
</dbReference>
<evidence type="ECO:0000313" key="3">
    <source>
        <dbReference type="EMBL" id="HJG91976.1"/>
    </source>
</evidence>